<dbReference type="InterPro" id="IPR029358">
    <property type="entry name" value="CFAP96"/>
</dbReference>
<accession>K2MCK3</accession>
<dbReference type="OrthoDB" id="276733at2759"/>
<dbReference type="Pfam" id="PF15239">
    <property type="entry name" value="CFAP96-like"/>
    <property type="match status" value="1"/>
</dbReference>
<evidence type="ECO:0000313" key="3">
    <source>
        <dbReference type="Proteomes" id="UP000007350"/>
    </source>
</evidence>
<feature type="region of interest" description="Disordered" evidence="1">
    <location>
        <begin position="201"/>
        <end position="221"/>
    </location>
</feature>
<feature type="region of interest" description="Disordered" evidence="1">
    <location>
        <begin position="133"/>
        <end position="178"/>
    </location>
</feature>
<feature type="region of interest" description="Disordered" evidence="1">
    <location>
        <begin position="287"/>
        <end position="328"/>
    </location>
</feature>
<organism evidence="2 3">
    <name type="scientific">Trypanosoma cruzi marinkellei</name>
    <dbReference type="NCBI Taxonomy" id="85056"/>
    <lineage>
        <taxon>Eukaryota</taxon>
        <taxon>Discoba</taxon>
        <taxon>Euglenozoa</taxon>
        <taxon>Kinetoplastea</taxon>
        <taxon>Metakinetoplastina</taxon>
        <taxon>Trypanosomatida</taxon>
        <taxon>Trypanosomatidae</taxon>
        <taxon>Trypanosoma</taxon>
        <taxon>Schizotrypanum</taxon>
    </lineage>
</organism>
<feature type="compositionally biased region" description="Pro residues" evidence="1">
    <location>
        <begin position="208"/>
        <end position="217"/>
    </location>
</feature>
<proteinExistence type="predicted"/>
<dbReference type="Proteomes" id="UP000007350">
    <property type="component" value="Unassembled WGS sequence"/>
</dbReference>
<name>K2MCK3_TRYCR</name>
<reference evidence="2 3" key="1">
    <citation type="journal article" date="2012" name="BMC Genomics">
        <title>Comparative genomic analysis of human infective Trypanosoma cruzi lineages with the bat-restricted subspecies T. cruzi marinkellei.</title>
        <authorList>
            <person name="Franzen O."/>
            <person name="Talavera-Lopez C."/>
            <person name="Ochaya S."/>
            <person name="Butler C.E."/>
            <person name="Messenger L.A."/>
            <person name="Lewis M.D."/>
            <person name="Llewellyn M.S."/>
            <person name="Marinkelle C.J."/>
            <person name="Tyler K.M."/>
            <person name="Miles M.A."/>
            <person name="Andersson B."/>
        </authorList>
    </citation>
    <scope>NUCLEOTIDE SEQUENCE [LARGE SCALE GENOMIC DNA]</scope>
    <source>
        <strain evidence="2 3">B7</strain>
    </source>
</reference>
<comment type="caution">
    <text evidence="2">The sequence shown here is derived from an EMBL/GenBank/DDBJ whole genome shotgun (WGS) entry which is preliminary data.</text>
</comment>
<feature type="compositionally biased region" description="Basic residues" evidence="1">
    <location>
        <begin position="300"/>
        <end position="309"/>
    </location>
</feature>
<evidence type="ECO:0000313" key="2">
    <source>
        <dbReference type="EMBL" id="EKF32928.1"/>
    </source>
</evidence>
<feature type="compositionally biased region" description="Basic and acidic residues" evidence="1">
    <location>
        <begin position="146"/>
        <end position="156"/>
    </location>
</feature>
<gene>
    <name evidence="2" type="ORF">MOQ_003210</name>
</gene>
<dbReference type="PANTHER" id="PTHR31144:SF6">
    <property type="entry name" value="CILIA-AND FLAGELLA-ASSOCIATED PROTEIN 96"/>
    <property type="match status" value="1"/>
</dbReference>
<evidence type="ECO:0000256" key="1">
    <source>
        <dbReference type="SAM" id="MobiDB-lite"/>
    </source>
</evidence>
<sequence>MTQLSVYGGLFSDPPLISTDGDPKQTDPYNKMDTIPSRYLGKGMSIGRSGTGQNADVYFDKKYLTLASPEQNGNKDLGAFEDADTRMRREAMESKKKNISEKVFLWPSYPKRSDGPGSYAGCFQDRAYPFIMPGEDDKKSRRRKKAAETEVTDKTKSSLPNIKTNRTKKGTYGVPGTLLDNPKYDDNWRQEMEKLDALRAKREKKVPQPKPMGPPFKTPGVTHDFLDELHATGVSAVYHYEPVEEKSPKRKRRAKSPAAVAVFTQEKPMSFKRTKSGQEGCFADFPNTWIDPDALERERNKGKKKKNRKPKPEYVPSPPKGASGIWKPNSFPEVSVVQSCLRRFY</sequence>
<dbReference type="PANTHER" id="PTHR31144">
    <property type="entry name" value="UPF0602 PROTEIN C4ORF47"/>
    <property type="match status" value="1"/>
</dbReference>
<dbReference type="EMBL" id="AHKC01009520">
    <property type="protein sequence ID" value="EKF32928.1"/>
    <property type="molecule type" value="Genomic_DNA"/>
</dbReference>
<protein>
    <submittedName>
        <fullName evidence="2">Uncharacterized protein</fullName>
    </submittedName>
</protein>
<dbReference type="GO" id="GO:0005881">
    <property type="term" value="C:cytoplasmic microtubule"/>
    <property type="evidence" value="ECO:0007669"/>
    <property type="project" value="TreeGrafter"/>
</dbReference>
<dbReference type="AlphaFoldDB" id="K2MCK3"/>
<feature type="region of interest" description="Disordered" evidence="1">
    <location>
        <begin position="1"/>
        <end position="34"/>
    </location>
</feature>
<keyword evidence="3" id="KW-1185">Reference proteome</keyword>